<proteinExistence type="predicted"/>
<dbReference type="InterPro" id="IPR024983">
    <property type="entry name" value="CHAT_dom"/>
</dbReference>
<protein>
    <submittedName>
        <fullName evidence="2">CHAT domain-containing protein</fullName>
    </submittedName>
</protein>
<sequence>MQQRGFNETEEQHFASLQQILAWEKWLGQWNQQYQDYGNPKSKKDYHDKKYYPWRSEMEDSLKSLTEILNIPAIAKYLQTYPIDNLILIPHRDLHRFPLHYLFDNFTCTYLPSAQLGINKIEYSPQPPKSNLFKNSPQPSSTDLLIIENPKSTIEINDKTKPLAPLPFAEVEAALISKMSSQVTTIENKDASYSKIEQALNQPHQIFHFTGHGAYDSTNPAQSCLFLSGTEQLTLIDIIKLDLSNYHLVCLAACETAITGKETITDEYVGLVSAFLKAGATYIISTLWTVESAASALLMVEFYQQLQHQQPPAALKAAQNWLKNTNRDQLIEWLDTTITKLSNQRSPRLVLEDERELISKMDSNEKPFSHPYHWAAFTISGISG</sequence>
<evidence type="ECO:0000313" key="2">
    <source>
        <dbReference type="EMBL" id="NER32143.1"/>
    </source>
</evidence>
<evidence type="ECO:0000259" key="1">
    <source>
        <dbReference type="Pfam" id="PF12770"/>
    </source>
</evidence>
<gene>
    <name evidence="2" type="ORF">F6J89_32215</name>
</gene>
<name>A0A6B3NK11_9CYAN</name>
<feature type="domain" description="CHAT" evidence="1">
    <location>
        <begin position="60"/>
        <end position="381"/>
    </location>
</feature>
<organism evidence="2">
    <name type="scientific">Symploca sp. SIO1C4</name>
    <dbReference type="NCBI Taxonomy" id="2607765"/>
    <lineage>
        <taxon>Bacteria</taxon>
        <taxon>Bacillati</taxon>
        <taxon>Cyanobacteriota</taxon>
        <taxon>Cyanophyceae</taxon>
        <taxon>Coleofasciculales</taxon>
        <taxon>Coleofasciculaceae</taxon>
        <taxon>Symploca</taxon>
    </lineage>
</organism>
<accession>A0A6B3NK11</accession>
<dbReference type="AlphaFoldDB" id="A0A6B3NK11"/>
<comment type="caution">
    <text evidence="2">The sequence shown here is derived from an EMBL/GenBank/DDBJ whole genome shotgun (WGS) entry which is preliminary data.</text>
</comment>
<dbReference type="EMBL" id="JAAHFQ010001087">
    <property type="protein sequence ID" value="NER32143.1"/>
    <property type="molecule type" value="Genomic_DNA"/>
</dbReference>
<reference evidence="2" key="1">
    <citation type="submission" date="2019-11" db="EMBL/GenBank/DDBJ databases">
        <title>Genomic insights into an expanded diversity of filamentous marine cyanobacteria reveals the extraordinary biosynthetic potential of Moorea and Okeania.</title>
        <authorList>
            <person name="Ferreira Leao T."/>
            <person name="Wang M."/>
            <person name="Moss N."/>
            <person name="Da Silva R."/>
            <person name="Sanders J."/>
            <person name="Nurk S."/>
            <person name="Gurevich A."/>
            <person name="Humphrey G."/>
            <person name="Reher R."/>
            <person name="Zhu Q."/>
            <person name="Belda-Ferre P."/>
            <person name="Glukhov E."/>
            <person name="Rex R."/>
            <person name="Dorrestein P.C."/>
            <person name="Knight R."/>
            <person name="Pevzner P."/>
            <person name="Gerwick W.H."/>
            <person name="Gerwick L."/>
        </authorList>
    </citation>
    <scope>NUCLEOTIDE SEQUENCE</scope>
    <source>
        <strain evidence="2">SIO1C4</strain>
    </source>
</reference>
<dbReference type="Pfam" id="PF12770">
    <property type="entry name" value="CHAT"/>
    <property type="match status" value="1"/>
</dbReference>